<evidence type="ECO:0000313" key="4">
    <source>
        <dbReference type="EMBL" id="KCV71452.1"/>
    </source>
</evidence>
<accession>A0A058ZDD6</accession>
<evidence type="ECO:0000313" key="5">
    <source>
        <dbReference type="Proteomes" id="UP000030693"/>
    </source>
</evidence>
<keyword evidence="1" id="KW-0479">Metal-binding</keyword>
<evidence type="ECO:0000256" key="1">
    <source>
        <dbReference type="PROSITE-ProRule" id="PRU00325"/>
    </source>
</evidence>
<proteinExistence type="predicted"/>
<sequence length="291" mass="29728">MVPLPSLSHMLVPMCAGDPAAQDAAMSFDTSQPSGLSQSSSQAAFGLGDPGSGPDGSLSTQGSASPGGSRGLPASLAGRDLVRLALEHLDFLDPCHLTGLLPAATGAANAFARLTHACRLPPILRLTSGPGSPIVYFVRQVGVLTPTSMSASGSAGCQVYFSQPYRLCIVDSPVPFCGCTHFRAGVQQGTIPTCPHILAIRIALDSPSARETLIHSLRLSPCSSTAPGDDARTGVEMAQLTALLASSQHVSILSLAPVGEDPPGPPSTRRATPCLVSCPSTGRIPASLVPF</sequence>
<dbReference type="GeneID" id="20527124"/>
<keyword evidence="1" id="KW-0863">Zinc-finger</keyword>
<keyword evidence="5" id="KW-1185">Reference proteome</keyword>
<dbReference type="AlphaFoldDB" id="A0A058ZDD6"/>
<name>A0A058ZDD6_FONAL</name>
<dbReference type="Proteomes" id="UP000030693">
    <property type="component" value="Unassembled WGS sequence"/>
</dbReference>
<evidence type="ECO:0000256" key="2">
    <source>
        <dbReference type="SAM" id="MobiDB-lite"/>
    </source>
</evidence>
<evidence type="ECO:0000259" key="3">
    <source>
        <dbReference type="PROSITE" id="PS50966"/>
    </source>
</evidence>
<protein>
    <recommendedName>
        <fullName evidence="3">SWIM-type domain-containing protein</fullName>
    </recommendedName>
</protein>
<dbReference type="InterPro" id="IPR007527">
    <property type="entry name" value="Znf_SWIM"/>
</dbReference>
<reference evidence="4" key="1">
    <citation type="submission" date="2013-04" db="EMBL/GenBank/DDBJ databases">
        <title>The Genome Sequence of Fonticula alba ATCC 38817.</title>
        <authorList>
            <consortium name="The Broad Institute Genomics Platform"/>
            <person name="Russ C."/>
            <person name="Cuomo C."/>
            <person name="Burger G."/>
            <person name="Gray M.W."/>
            <person name="Holland P.W.H."/>
            <person name="King N."/>
            <person name="Lang F.B.F."/>
            <person name="Roger A.J."/>
            <person name="Ruiz-Trillo I."/>
            <person name="Brown M."/>
            <person name="Walker B."/>
            <person name="Young S."/>
            <person name="Zeng Q."/>
            <person name="Gargeya S."/>
            <person name="Fitzgerald M."/>
            <person name="Haas B."/>
            <person name="Abouelleil A."/>
            <person name="Allen A.W."/>
            <person name="Alvarado L."/>
            <person name="Arachchi H.M."/>
            <person name="Berlin A.M."/>
            <person name="Chapman S.B."/>
            <person name="Gainer-Dewar J."/>
            <person name="Goldberg J."/>
            <person name="Griggs A."/>
            <person name="Gujja S."/>
            <person name="Hansen M."/>
            <person name="Howarth C."/>
            <person name="Imamovic A."/>
            <person name="Ireland A."/>
            <person name="Larimer J."/>
            <person name="McCowan C."/>
            <person name="Murphy C."/>
            <person name="Pearson M."/>
            <person name="Poon T.W."/>
            <person name="Priest M."/>
            <person name="Roberts A."/>
            <person name="Saif S."/>
            <person name="Shea T."/>
            <person name="Sisk P."/>
            <person name="Sykes S."/>
            <person name="Wortman J."/>
            <person name="Nusbaum C."/>
            <person name="Birren B."/>
        </authorList>
    </citation>
    <scope>NUCLEOTIDE SEQUENCE [LARGE SCALE GENOMIC DNA]</scope>
    <source>
        <strain evidence="4">ATCC 38817</strain>
    </source>
</reference>
<gene>
    <name evidence="4" type="ORF">H696_02399</name>
</gene>
<dbReference type="RefSeq" id="XP_009494576.1">
    <property type="nucleotide sequence ID" value="XM_009496301.1"/>
</dbReference>
<dbReference type="EMBL" id="KB932203">
    <property type="protein sequence ID" value="KCV71452.1"/>
    <property type="molecule type" value="Genomic_DNA"/>
</dbReference>
<dbReference type="PROSITE" id="PS50966">
    <property type="entry name" value="ZF_SWIM"/>
    <property type="match status" value="1"/>
</dbReference>
<feature type="compositionally biased region" description="Low complexity" evidence="2">
    <location>
        <begin position="31"/>
        <end position="42"/>
    </location>
</feature>
<keyword evidence="1" id="KW-0862">Zinc</keyword>
<dbReference type="GO" id="GO:0008270">
    <property type="term" value="F:zinc ion binding"/>
    <property type="evidence" value="ECO:0007669"/>
    <property type="project" value="UniProtKB-KW"/>
</dbReference>
<organism evidence="4">
    <name type="scientific">Fonticula alba</name>
    <name type="common">Slime mold</name>
    <dbReference type="NCBI Taxonomy" id="691883"/>
    <lineage>
        <taxon>Eukaryota</taxon>
        <taxon>Rotosphaerida</taxon>
        <taxon>Fonticulaceae</taxon>
        <taxon>Fonticula</taxon>
    </lineage>
</organism>
<feature type="region of interest" description="Disordered" evidence="2">
    <location>
        <begin position="26"/>
        <end position="72"/>
    </location>
</feature>
<feature type="domain" description="SWIM-type" evidence="3">
    <location>
        <begin position="165"/>
        <end position="205"/>
    </location>
</feature>